<reference evidence="3" key="1">
    <citation type="submission" date="2016-10" db="EMBL/GenBank/DDBJ databases">
        <authorList>
            <person name="Varghese N."/>
            <person name="Submissions S."/>
        </authorList>
    </citation>
    <scope>NUCLEOTIDE SEQUENCE [LARGE SCALE GENOMIC DNA]</scope>
    <source>
        <strain evidence="3">RD 26</strain>
    </source>
</reference>
<feature type="region of interest" description="Disordered" evidence="1">
    <location>
        <begin position="1"/>
        <end position="23"/>
    </location>
</feature>
<feature type="compositionally biased region" description="Acidic residues" evidence="1">
    <location>
        <begin position="8"/>
        <end position="23"/>
    </location>
</feature>
<name>A0A1I6HYG6_HALSD</name>
<dbReference type="OrthoDB" id="380776at2157"/>
<evidence type="ECO:0000256" key="1">
    <source>
        <dbReference type="SAM" id="MobiDB-lite"/>
    </source>
</evidence>
<dbReference type="EMBL" id="FOYN01000005">
    <property type="protein sequence ID" value="SFR59477.1"/>
    <property type="molecule type" value="Genomic_DNA"/>
</dbReference>
<protein>
    <submittedName>
        <fullName evidence="2">Uncharacterized protein</fullName>
    </submittedName>
</protein>
<dbReference type="RefSeq" id="WP_092924106.1">
    <property type="nucleotide sequence ID" value="NZ_FOYN01000005.1"/>
</dbReference>
<organism evidence="2 3">
    <name type="scientific">Halorubrum sodomense</name>
    <dbReference type="NCBI Taxonomy" id="35743"/>
    <lineage>
        <taxon>Archaea</taxon>
        <taxon>Methanobacteriati</taxon>
        <taxon>Methanobacteriota</taxon>
        <taxon>Stenosarchaea group</taxon>
        <taxon>Halobacteria</taxon>
        <taxon>Halobacteriales</taxon>
        <taxon>Haloferacaceae</taxon>
        <taxon>Halorubrum</taxon>
    </lineage>
</organism>
<accession>A0A1I6HYG6</accession>
<sequence length="97" mass="10394">MVSTDLPTQEEFEEAQDALDNDDPELAPHFAYWHHVDEFDEYSTFMAYVAAKKASRSAQSASAAESALDGYESAAKGLLLGIGAAALIEAVIGDARL</sequence>
<keyword evidence="3" id="KW-1185">Reference proteome</keyword>
<dbReference type="STRING" id="35743.SAMN04487937_2978"/>
<dbReference type="Proteomes" id="UP000198932">
    <property type="component" value="Unassembled WGS sequence"/>
</dbReference>
<proteinExistence type="predicted"/>
<evidence type="ECO:0000313" key="2">
    <source>
        <dbReference type="EMBL" id="SFR59477.1"/>
    </source>
</evidence>
<dbReference type="AlphaFoldDB" id="A0A1I6HYG6"/>
<gene>
    <name evidence="2" type="ORF">SAMN04487937_2978</name>
</gene>
<evidence type="ECO:0000313" key="3">
    <source>
        <dbReference type="Proteomes" id="UP000198932"/>
    </source>
</evidence>